<dbReference type="PANTHER" id="PTHR42684">
    <property type="entry name" value="ADENOSYLMETHIONINE-8-AMINO-7-OXONONANOATE AMINOTRANSFERASE"/>
    <property type="match status" value="1"/>
</dbReference>
<dbReference type="InterPro" id="IPR005814">
    <property type="entry name" value="Aminotrans_3"/>
</dbReference>
<feature type="binding site" evidence="9">
    <location>
        <position position="248"/>
    </location>
    <ligand>
        <name>pyridoxal 5'-phosphate</name>
        <dbReference type="ChEBI" id="CHEBI:597326"/>
    </ligand>
</feature>
<keyword evidence="7 9" id="KW-0663">Pyridoxal phosphate</keyword>
<feature type="binding site" evidence="9">
    <location>
        <position position="394"/>
    </location>
    <ligand>
        <name>substrate</name>
    </ligand>
</feature>
<dbReference type="AlphaFoldDB" id="A0A1Y5SD64"/>
<feature type="binding site" evidence="9">
    <location>
        <begin position="110"/>
        <end position="111"/>
    </location>
    <ligand>
        <name>pyridoxal 5'-phosphate</name>
        <dbReference type="ChEBI" id="CHEBI:597326"/>
    </ligand>
</feature>
<dbReference type="NCBIfam" id="TIGR00508">
    <property type="entry name" value="bioA"/>
    <property type="match status" value="1"/>
</dbReference>
<dbReference type="HAMAP" id="MF_00834">
    <property type="entry name" value="BioA"/>
    <property type="match status" value="1"/>
</dbReference>
<comment type="subcellular location">
    <subcellularLocation>
        <location evidence="9">Cytoplasm</location>
    </subcellularLocation>
</comment>
<proteinExistence type="inferred from homology"/>
<dbReference type="Gene3D" id="3.40.640.10">
    <property type="entry name" value="Type I PLP-dependent aspartate aminotransferase-like (Major domain)"/>
    <property type="match status" value="1"/>
</dbReference>
<comment type="pathway">
    <text evidence="2 9">Cofactor biosynthesis; biotin biosynthesis; 7,8-diaminononanoate from 8-amino-7-oxononanoate (SAM route): step 1/1.</text>
</comment>
<dbReference type="Proteomes" id="UP000193409">
    <property type="component" value="Unassembled WGS sequence"/>
</dbReference>
<keyword evidence="3 9" id="KW-0032">Aminotransferase</keyword>
<dbReference type="FunFam" id="3.40.640.10:FF:000041">
    <property type="entry name" value="Adenosylmethionine-8-amino-7-oxononanoate aminotransferase"/>
    <property type="match status" value="1"/>
</dbReference>
<sequence>MTPLEFDAHHLWHPYTSVTEPGPTHMAVRTEGVRIHLEDGTAMIDGMSSWWSAIHGYNHPAIIGAVKAQLDQMPHVMFGGLTHQPAVDLGQRLLAMLPEGLTRIFYCDSGSVAVEVAMKMAVQYQHSIGQTRRSRFASIRSGYHGDTWKAMSVCDPVTGMHHIFKGALSVQHFVDTPPIAFGQEWVEDPAANGLASLAACLEAHGDEIAALILEPIVQGAGGMYFYHPEYLNAARALCDAHGVLLIFDEIATGFGRTGKAFATDHTEITPDIICLGKAITGGTMSFAATVASDKVAEGIGGAEPGVFMHGPTFMGNPLACAAAGASLALLQEGDWQARVARIEAQMAAELAPARKLPGVADVRVLGAIGVIEMDHVVSAAQAHPISKELGVWLRPFGRNIYAMPPFVTEPEDLSRITGAMVHLAGVL</sequence>
<keyword evidence="5 9" id="KW-0949">S-adenosyl-L-methionine</keyword>
<feature type="binding site" evidence="9">
    <location>
        <position position="277"/>
    </location>
    <ligand>
        <name>substrate</name>
    </ligand>
</feature>
<evidence type="ECO:0000256" key="4">
    <source>
        <dbReference type="ARBA" id="ARBA00022679"/>
    </source>
</evidence>
<evidence type="ECO:0000313" key="11">
    <source>
        <dbReference type="Proteomes" id="UP000193409"/>
    </source>
</evidence>
<evidence type="ECO:0000256" key="5">
    <source>
        <dbReference type="ARBA" id="ARBA00022691"/>
    </source>
</evidence>
<evidence type="ECO:0000256" key="7">
    <source>
        <dbReference type="ARBA" id="ARBA00022898"/>
    </source>
</evidence>
<feature type="binding site" evidence="9">
    <location>
        <position position="310"/>
    </location>
    <ligand>
        <name>substrate</name>
    </ligand>
</feature>
<name>A0A1Y5SD64_9RHOB</name>
<keyword evidence="9" id="KW-0963">Cytoplasm</keyword>
<dbReference type="EC" id="2.6.1.62" evidence="9"/>
<evidence type="ECO:0000256" key="1">
    <source>
        <dbReference type="ARBA" id="ARBA00001933"/>
    </source>
</evidence>
<feature type="binding site" evidence="9">
    <location>
        <begin position="311"/>
        <end position="312"/>
    </location>
    <ligand>
        <name>pyridoxal 5'-phosphate</name>
        <dbReference type="ChEBI" id="CHEBI:597326"/>
    </ligand>
</feature>
<dbReference type="UniPathway" id="UPA00078">
    <property type="reaction ID" value="UER00160"/>
</dbReference>
<organism evidence="10 11">
    <name type="scientific">Pseudoruegeria aquimaris</name>
    <dbReference type="NCBI Taxonomy" id="393663"/>
    <lineage>
        <taxon>Bacteria</taxon>
        <taxon>Pseudomonadati</taxon>
        <taxon>Pseudomonadota</taxon>
        <taxon>Alphaproteobacteria</taxon>
        <taxon>Rhodobacterales</taxon>
        <taxon>Roseobacteraceae</taxon>
        <taxon>Pseudoruegeria</taxon>
    </lineage>
</organism>
<dbReference type="InterPro" id="IPR049704">
    <property type="entry name" value="Aminotrans_3_PPA_site"/>
</dbReference>
<feature type="binding site" evidence="9">
    <location>
        <position position="50"/>
    </location>
    <ligand>
        <name>substrate</name>
    </ligand>
</feature>
<dbReference type="InterPro" id="IPR005815">
    <property type="entry name" value="BioA"/>
</dbReference>
<dbReference type="InterPro" id="IPR015421">
    <property type="entry name" value="PyrdxlP-dep_Trfase_major"/>
</dbReference>
<dbReference type="GO" id="GO:0009102">
    <property type="term" value="P:biotin biosynthetic process"/>
    <property type="evidence" value="ECO:0007669"/>
    <property type="project" value="UniProtKB-UniRule"/>
</dbReference>
<keyword evidence="6 9" id="KW-0093">Biotin biosynthesis</keyword>
<protein>
    <recommendedName>
        <fullName evidence="9">Adenosylmethionine-8-amino-7-oxononanoate aminotransferase</fullName>
        <ecNumber evidence="9">2.6.1.62</ecNumber>
    </recommendedName>
    <alternativeName>
        <fullName evidence="9">7,8-diamino-pelargonic acid aminotransferase</fullName>
        <shortName evidence="9">DAPA AT</shortName>
        <shortName evidence="9">DAPA aminotransferase</shortName>
    </alternativeName>
    <alternativeName>
        <fullName evidence="9">7,8-diaminononanoate synthase</fullName>
        <shortName evidence="9">DANS</shortName>
    </alternativeName>
    <alternativeName>
        <fullName evidence="9">Diaminopelargonic acid synthase</fullName>
    </alternativeName>
</protein>
<dbReference type="CDD" id="cd00610">
    <property type="entry name" value="OAT_like"/>
    <property type="match status" value="1"/>
</dbReference>
<dbReference type="SUPFAM" id="SSF53383">
    <property type="entry name" value="PLP-dependent transferases"/>
    <property type="match status" value="1"/>
</dbReference>
<dbReference type="NCBIfam" id="NF004624">
    <property type="entry name" value="PRK05964.1"/>
    <property type="match status" value="1"/>
</dbReference>
<evidence type="ECO:0000256" key="9">
    <source>
        <dbReference type="HAMAP-Rule" id="MF_00834"/>
    </source>
</evidence>
<comment type="similarity">
    <text evidence="9">Belongs to the class-III pyridoxal-phosphate-dependent aminotransferase family. BioA subfamily.</text>
</comment>
<comment type="function">
    <text evidence="9">Catalyzes the transfer of the alpha-amino group from S-adenosyl-L-methionine (SAM) to 7-keto-8-aminopelargonic acid (KAPA) to form 7,8-diaminopelargonic acid (DAPA). It is the only aminotransferase known to utilize SAM as an amino donor.</text>
</comment>
<dbReference type="RefSeq" id="WP_085868410.1">
    <property type="nucleotide sequence ID" value="NZ_FWFQ01000011.1"/>
</dbReference>
<dbReference type="PROSITE" id="PS00600">
    <property type="entry name" value="AA_TRANSFER_CLASS_3"/>
    <property type="match status" value="1"/>
</dbReference>
<feature type="binding site" evidence="9">
    <location>
        <position position="143"/>
    </location>
    <ligand>
        <name>substrate</name>
    </ligand>
</feature>
<comment type="subunit">
    <text evidence="9">Homodimer.</text>
</comment>
<dbReference type="GO" id="GO:0030170">
    <property type="term" value="F:pyridoxal phosphate binding"/>
    <property type="evidence" value="ECO:0007669"/>
    <property type="project" value="UniProtKB-UniRule"/>
</dbReference>
<evidence type="ECO:0000256" key="8">
    <source>
        <dbReference type="ARBA" id="ARBA00048449"/>
    </source>
</evidence>
<evidence type="ECO:0000256" key="6">
    <source>
        <dbReference type="ARBA" id="ARBA00022756"/>
    </source>
</evidence>
<evidence type="ECO:0000313" key="10">
    <source>
        <dbReference type="EMBL" id="SLN37921.1"/>
    </source>
</evidence>
<dbReference type="InterPro" id="IPR015422">
    <property type="entry name" value="PyrdxlP-dep_Trfase_small"/>
</dbReference>
<comment type="cofactor">
    <cofactor evidence="1 9">
        <name>pyridoxal 5'-phosphate</name>
        <dbReference type="ChEBI" id="CHEBI:597326"/>
    </cofactor>
</comment>
<dbReference type="EMBL" id="FWFQ01000011">
    <property type="protein sequence ID" value="SLN37921.1"/>
    <property type="molecule type" value="Genomic_DNA"/>
</dbReference>
<keyword evidence="4 9" id="KW-0808">Transferase</keyword>
<gene>
    <name evidence="9 10" type="primary">bioA</name>
    <name evidence="10" type="ORF">PSA7680_01847</name>
</gene>
<accession>A0A1Y5SD64</accession>
<feature type="modified residue" description="N6-(pyridoxal phosphate)lysine" evidence="9">
    <location>
        <position position="277"/>
    </location>
</feature>
<evidence type="ECO:0000256" key="3">
    <source>
        <dbReference type="ARBA" id="ARBA00022576"/>
    </source>
</evidence>
<dbReference type="InterPro" id="IPR015424">
    <property type="entry name" value="PyrdxlP-dep_Trfase"/>
</dbReference>
<dbReference type="OrthoDB" id="9801834at2"/>
<dbReference type="Pfam" id="PF00202">
    <property type="entry name" value="Aminotran_3"/>
    <property type="match status" value="1"/>
</dbReference>
<evidence type="ECO:0000256" key="2">
    <source>
        <dbReference type="ARBA" id="ARBA00005063"/>
    </source>
</evidence>
<comment type="catalytic activity">
    <reaction evidence="8 9">
        <text>(8S)-8-amino-7-oxononanoate + S-adenosyl-L-methionine = S-adenosyl-4-methylsulfanyl-2-oxobutanoate + (7R,8S)-7,8-diammoniononanoate</text>
        <dbReference type="Rhea" id="RHEA:16861"/>
        <dbReference type="ChEBI" id="CHEBI:16490"/>
        <dbReference type="ChEBI" id="CHEBI:59789"/>
        <dbReference type="ChEBI" id="CHEBI:149468"/>
        <dbReference type="ChEBI" id="CHEBI:149469"/>
        <dbReference type="EC" id="2.6.1.62"/>
    </reaction>
</comment>
<feature type="site" description="Participates in the substrate recognition with KAPA and in a stacking interaction with the adenine ring of SAM" evidence="9">
    <location>
        <position position="15"/>
    </location>
</feature>
<dbReference type="PANTHER" id="PTHR42684:SF17">
    <property type="entry name" value="ADENOSYLMETHIONINE-8-AMINO-7-OXONONANOATE AMINOTRANSFERASE"/>
    <property type="match status" value="1"/>
</dbReference>
<reference evidence="10 11" key="1">
    <citation type="submission" date="2017-03" db="EMBL/GenBank/DDBJ databases">
        <authorList>
            <person name="Afonso C.L."/>
            <person name="Miller P.J."/>
            <person name="Scott M.A."/>
            <person name="Spackman E."/>
            <person name="Goraichik I."/>
            <person name="Dimitrov K.M."/>
            <person name="Suarez D.L."/>
            <person name="Swayne D.E."/>
        </authorList>
    </citation>
    <scope>NUCLEOTIDE SEQUENCE [LARGE SCALE GENOMIC DNA]</scope>
    <source>
        <strain evidence="10 11">CECT 7680</strain>
    </source>
</reference>
<dbReference type="Gene3D" id="3.90.1150.10">
    <property type="entry name" value="Aspartate Aminotransferase, domain 1"/>
    <property type="match status" value="1"/>
</dbReference>
<dbReference type="GO" id="GO:0005737">
    <property type="term" value="C:cytoplasm"/>
    <property type="evidence" value="ECO:0007669"/>
    <property type="project" value="UniProtKB-SubCell"/>
</dbReference>
<keyword evidence="11" id="KW-1185">Reference proteome</keyword>
<dbReference type="GO" id="GO:0004015">
    <property type="term" value="F:adenosylmethionine-8-amino-7-oxononanoate transaminase activity"/>
    <property type="evidence" value="ECO:0007669"/>
    <property type="project" value="UniProtKB-UniRule"/>
</dbReference>